<comment type="caution">
    <text evidence="2">The sequence shown here is derived from an EMBL/GenBank/DDBJ whole genome shotgun (WGS) entry which is preliminary data.</text>
</comment>
<dbReference type="EMBL" id="DSWI01000008">
    <property type="protein sequence ID" value="HFG19447.1"/>
    <property type="molecule type" value="Genomic_DNA"/>
</dbReference>
<dbReference type="PROSITE" id="PS51257">
    <property type="entry name" value="PROKAR_LIPOPROTEIN"/>
    <property type="match status" value="1"/>
</dbReference>
<evidence type="ECO:0000313" key="2">
    <source>
        <dbReference type="EMBL" id="HFG19447.1"/>
    </source>
</evidence>
<accession>A0A7C3DV39</accession>
<gene>
    <name evidence="2" type="ORF">ENS82_01840</name>
</gene>
<evidence type="ECO:0000256" key="1">
    <source>
        <dbReference type="SAM" id="MobiDB-lite"/>
    </source>
</evidence>
<dbReference type="AlphaFoldDB" id="A0A7C3DV39"/>
<sequence>MKRLAGFLGAVLLLGCGLGVALADSFDIFEYTPPQGWKKSNLQGGVMLALQTKDSFGSIVLYASIPAGNNPEQNFRGEWKRLVEEGLELSGEPTTEMGPPNGDYQNLAGGIAVSKDGLDYVVLLSTFTGNGRVASILYITTTEQHLELFDRFNSSLKLAKPRATQAPPASAARPPANTRTISTPTTRFNDGWVATIEQGFVRVAKGEVVVLLHYGLPMPENMWVTGNEPERVGYYWNRLVAPRYRVDELKVFKNDICYFCLYFGEGSATEIATGARKHVALYVQFDKGLGYAIQVVAPSFAAFQKEFPNIEAVGKMYGYNKFAVKTADLTGKWTSSTGAAAQYYNSVTGAYAGMNAVSMADSFTFNRDGTYSSAHSGASGFVGSQQFYSQKYQGRATLNGWQMSLTNRFNNKTEVFEAYFEMTASGPILHLIRVDAKGIHYRLVRE</sequence>
<name>A0A7C3DV39_MEIRU</name>
<feature type="compositionally biased region" description="Low complexity" evidence="1">
    <location>
        <begin position="163"/>
        <end position="180"/>
    </location>
</feature>
<protein>
    <submittedName>
        <fullName evidence="2">Uncharacterized protein</fullName>
    </submittedName>
</protein>
<proteinExistence type="predicted"/>
<feature type="region of interest" description="Disordered" evidence="1">
    <location>
        <begin position="163"/>
        <end position="184"/>
    </location>
</feature>
<reference evidence="2" key="1">
    <citation type="journal article" date="2020" name="mSystems">
        <title>Genome- and Community-Level Interaction Insights into Carbon Utilization and Element Cycling Functions of Hydrothermarchaeota in Hydrothermal Sediment.</title>
        <authorList>
            <person name="Zhou Z."/>
            <person name="Liu Y."/>
            <person name="Xu W."/>
            <person name="Pan J."/>
            <person name="Luo Z.H."/>
            <person name="Li M."/>
        </authorList>
    </citation>
    <scope>NUCLEOTIDE SEQUENCE [LARGE SCALE GENOMIC DNA]</scope>
    <source>
        <strain evidence="2">SpSt-524</strain>
    </source>
</reference>
<organism evidence="2">
    <name type="scientific">Meiothermus ruber</name>
    <dbReference type="NCBI Taxonomy" id="277"/>
    <lineage>
        <taxon>Bacteria</taxon>
        <taxon>Thermotogati</taxon>
        <taxon>Deinococcota</taxon>
        <taxon>Deinococci</taxon>
        <taxon>Thermales</taxon>
        <taxon>Thermaceae</taxon>
        <taxon>Meiothermus</taxon>
    </lineage>
</organism>